<dbReference type="Gene3D" id="3.40.50.1820">
    <property type="entry name" value="alpha/beta hydrolase"/>
    <property type="match status" value="1"/>
</dbReference>
<name>A0A7W0CF92_9ACTN</name>
<dbReference type="PANTHER" id="PTHR43194">
    <property type="entry name" value="HYDROLASE ALPHA/BETA FOLD FAMILY"/>
    <property type="match status" value="1"/>
</dbReference>
<dbReference type="EMBL" id="JACDUR010000001">
    <property type="protein sequence ID" value="MBA2890106.1"/>
    <property type="molecule type" value="Genomic_DNA"/>
</dbReference>
<accession>A0A7W0CF92</accession>
<dbReference type="Proteomes" id="UP000530928">
    <property type="component" value="Unassembled WGS sequence"/>
</dbReference>
<comment type="caution">
    <text evidence="2">The sequence shown here is derived from an EMBL/GenBank/DDBJ whole genome shotgun (WGS) entry which is preliminary data.</text>
</comment>
<reference evidence="2 3" key="1">
    <citation type="submission" date="2020-07" db="EMBL/GenBank/DDBJ databases">
        <title>Genomic Encyclopedia of Type Strains, Phase IV (KMG-IV): sequencing the most valuable type-strain genomes for metagenomic binning, comparative biology and taxonomic classification.</title>
        <authorList>
            <person name="Goeker M."/>
        </authorList>
    </citation>
    <scope>NUCLEOTIDE SEQUENCE [LARGE SCALE GENOMIC DNA]</scope>
    <source>
        <strain evidence="2 3">DSM 45533</strain>
    </source>
</reference>
<evidence type="ECO:0000313" key="3">
    <source>
        <dbReference type="Proteomes" id="UP000530928"/>
    </source>
</evidence>
<evidence type="ECO:0000259" key="1">
    <source>
        <dbReference type="Pfam" id="PF12697"/>
    </source>
</evidence>
<dbReference type="PANTHER" id="PTHR43194:SF2">
    <property type="entry name" value="PEROXISOMAL MEMBRANE PROTEIN LPX1"/>
    <property type="match status" value="1"/>
</dbReference>
<dbReference type="InterPro" id="IPR029058">
    <property type="entry name" value="AB_hydrolase_fold"/>
</dbReference>
<keyword evidence="3" id="KW-1185">Reference proteome</keyword>
<dbReference type="RefSeq" id="WP_220133188.1">
    <property type="nucleotide sequence ID" value="NZ_BAABAM010000001.1"/>
</dbReference>
<protein>
    <submittedName>
        <fullName evidence="2">Pimeloyl-ACP methyl ester carboxylesterase</fullName>
    </submittedName>
</protein>
<feature type="domain" description="AB hydrolase-1" evidence="1">
    <location>
        <begin position="6"/>
        <end position="254"/>
    </location>
</feature>
<dbReference type="InterPro" id="IPR050228">
    <property type="entry name" value="Carboxylesterase_BioH"/>
</dbReference>
<sequence length="289" mass="31732">MKPDTIVLIHGFWVTPRSWENWVAHYEAKGFRVLAPAYPGFEVEVEALNADPTPIERVTVPQIIDSLEKLVGGLERPPILMGYSAGGVFTQILLDHGYGAAGVAVSSAPAEGVKVIPLSQVKATFPMLGNPANRHQAVGLDYEHWRYAFTSTFPESEARAAYERYHVPASGHIFWGSALANIHPGKDDTYVDYHNNARKPLLFISGEHDNLMPPQIQRSNARHYRAPDTITDVVEFPGRSHLIPAQQGWDEVADHALDWALRHAGHGEHEAADLLPGGTLLPPSSACGF</sequence>
<organism evidence="2 3">
    <name type="scientific">Nonomuraea soli</name>
    <dbReference type="NCBI Taxonomy" id="1032476"/>
    <lineage>
        <taxon>Bacteria</taxon>
        <taxon>Bacillati</taxon>
        <taxon>Actinomycetota</taxon>
        <taxon>Actinomycetes</taxon>
        <taxon>Streptosporangiales</taxon>
        <taxon>Streptosporangiaceae</taxon>
        <taxon>Nonomuraea</taxon>
    </lineage>
</organism>
<evidence type="ECO:0000313" key="2">
    <source>
        <dbReference type="EMBL" id="MBA2890106.1"/>
    </source>
</evidence>
<dbReference type="GO" id="GO:0003824">
    <property type="term" value="F:catalytic activity"/>
    <property type="evidence" value="ECO:0007669"/>
    <property type="project" value="UniProtKB-ARBA"/>
</dbReference>
<gene>
    <name evidence="2" type="ORF">HNR30_001441</name>
</gene>
<dbReference type="AlphaFoldDB" id="A0A7W0CF92"/>
<proteinExistence type="predicted"/>
<dbReference type="InterPro" id="IPR000073">
    <property type="entry name" value="AB_hydrolase_1"/>
</dbReference>
<dbReference type="SUPFAM" id="SSF53474">
    <property type="entry name" value="alpha/beta-Hydrolases"/>
    <property type="match status" value="1"/>
</dbReference>
<dbReference type="Pfam" id="PF12697">
    <property type="entry name" value="Abhydrolase_6"/>
    <property type="match status" value="1"/>
</dbReference>